<proteinExistence type="predicted"/>
<evidence type="ECO:0000313" key="3">
    <source>
        <dbReference type="Proteomes" id="UP000199263"/>
    </source>
</evidence>
<dbReference type="Gene3D" id="3.50.50.60">
    <property type="entry name" value="FAD/NAD(P)-binding domain"/>
    <property type="match status" value="1"/>
</dbReference>
<dbReference type="EMBL" id="FOMG01000004">
    <property type="protein sequence ID" value="SFC50519.1"/>
    <property type="molecule type" value="Genomic_DNA"/>
</dbReference>
<dbReference type="Gene3D" id="3.30.70.1990">
    <property type="match status" value="1"/>
</dbReference>
<gene>
    <name evidence="2" type="ORF">SAMN05421842_104118</name>
</gene>
<dbReference type="SUPFAM" id="SSF51905">
    <property type="entry name" value="FAD/NAD(P)-binding domain"/>
    <property type="match status" value="1"/>
</dbReference>
<dbReference type="Proteomes" id="UP000199263">
    <property type="component" value="Unassembled WGS sequence"/>
</dbReference>
<evidence type="ECO:0000313" key="2">
    <source>
        <dbReference type="EMBL" id="SFC50519.1"/>
    </source>
</evidence>
<evidence type="ECO:0000259" key="1">
    <source>
        <dbReference type="Pfam" id="PF01593"/>
    </source>
</evidence>
<dbReference type="InterPro" id="IPR002937">
    <property type="entry name" value="Amino_oxidase"/>
</dbReference>
<dbReference type="AlphaFoldDB" id="A0A1I1JPH3"/>
<dbReference type="InterPro" id="IPR036188">
    <property type="entry name" value="FAD/NAD-bd_sf"/>
</dbReference>
<accession>A0A1I1JPH3</accession>
<dbReference type="InterPro" id="IPR050464">
    <property type="entry name" value="Zeta_carotene_desat/Oxidored"/>
</dbReference>
<name>A0A1I1JPH3_9CLOT</name>
<dbReference type="GO" id="GO:0016491">
    <property type="term" value="F:oxidoreductase activity"/>
    <property type="evidence" value="ECO:0007669"/>
    <property type="project" value="InterPro"/>
</dbReference>
<dbReference type="PANTHER" id="PTHR42923">
    <property type="entry name" value="PROTOPORPHYRINOGEN OXIDASE"/>
    <property type="match status" value="1"/>
</dbReference>
<protein>
    <submittedName>
        <fullName evidence="2">Protoporphyrinogen oxidase</fullName>
    </submittedName>
</protein>
<dbReference type="Pfam" id="PF01593">
    <property type="entry name" value="Amino_oxidase"/>
    <property type="match status" value="1"/>
</dbReference>
<dbReference type="PANTHER" id="PTHR42923:SF17">
    <property type="entry name" value="AMINE OXIDASE DOMAIN-CONTAINING PROTEIN"/>
    <property type="match status" value="1"/>
</dbReference>
<sequence length="419" mass="48362">MNSINTNNNICVIGGGISGVFISHYLKENGYKNITLLEQSDRIGGKCNSIRYKGLTYEMGALMALPSYSNINELMDKFGVSKKCPLLTRGFYNAEGKKVQQLPKKQLYDFIKQFKKLSTTLKQYEFLKAPGYKNLPKELCMPFGQWCKNNDLTVVKKIYSHCFTTFGFGDIEEVATAYVLKLLNYENLMSFIEIPHIITCPEGIQELIYRISDTIDDVRLTQTVESVTPLENDKVIVKTNQEEYIFDKVICTISLKKFGELVSNYNEEKELFNKIIYEKFRVYAYKVNGIPKVCGYIPDNLKKDRNGHITIWYYRWLDTCNADIVTVYSYAKDGIDDREAKKIVEDDLRKLGGKNISLYMMSSWDHFPHVDAKTLSEGFYDKLEALQGKNNIYYSGEIMNFSNIESCVIYAKDLVDRFF</sequence>
<dbReference type="STRING" id="119641.SAMN05421842_104118"/>
<organism evidence="2 3">
    <name type="scientific">Clostridium uliginosum</name>
    <dbReference type="NCBI Taxonomy" id="119641"/>
    <lineage>
        <taxon>Bacteria</taxon>
        <taxon>Bacillati</taxon>
        <taxon>Bacillota</taxon>
        <taxon>Clostridia</taxon>
        <taxon>Eubacteriales</taxon>
        <taxon>Clostridiaceae</taxon>
        <taxon>Clostridium</taxon>
    </lineage>
</organism>
<keyword evidence="3" id="KW-1185">Reference proteome</keyword>
<feature type="domain" description="Amine oxidase" evidence="1">
    <location>
        <begin position="17"/>
        <end position="400"/>
    </location>
</feature>
<reference evidence="2 3" key="1">
    <citation type="submission" date="2016-10" db="EMBL/GenBank/DDBJ databases">
        <authorList>
            <person name="de Groot N.N."/>
        </authorList>
    </citation>
    <scope>NUCLEOTIDE SEQUENCE [LARGE SCALE GENOMIC DNA]</scope>
    <source>
        <strain evidence="2 3">DSM 12992</strain>
    </source>
</reference>
<dbReference type="Gene3D" id="1.10.405.20">
    <property type="match status" value="1"/>
</dbReference>